<gene>
    <name evidence="1" type="ORF">CDAR_620281</name>
</gene>
<accession>A0AAV4VL89</accession>
<dbReference type="Proteomes" id="UP001054837">
    <property type="component" value="Unassembled WGS sequence"/>
</dbReference>
<comment type="caution">
    <text evidence="1">The sequence shown here is derived from an EMBL/GenBank/DDBJ whole genome shotgun (WGS) entry which is preliminary data.</text>
</comment>
<dbReference type="EMBL" id="BPLQ01013219">
    <property type="protein sequence ID" value="GIY70704.1"/>
    <property type="molecule type" value="Genomic_DNA"/>
</dbReference>
<name>A0AAV4VL89_9ARAC</name>
<sequence>MSLGCPVSKGILINNCKLIWPRREMSTLQSTPLGLTPIYWTAVKTRVITRNSRCNFLSADWLIRDGKPETTYKVDLLKRLGQGICTGTKSTDNDSSFVQWEMIPNLWRWQRCVARS</sequence>
<evidence type="ECO:0000313" key="2">
    <source>
        <dbReference type="Proteomes" id="UP001054837"/>
    </source>
</evidence>
<protein>
    <submittedName>
        <fullName evidence="1">Uncharacterized protein</fullName>
    </submittedName>
</protein>
<keyword evidence="2" id="KW-1185">Reference proteome</keyword>
<organism evidence="1 2">
    <name type="scientific">Caerostris darwini</name>
    <dbReference type="NCBI Taxonomy" id="1538125"/>
    <lineage>
        <taxon>Eukaryota</taxon>
        <taxon>Metazoa</taxon>
        <taxon>Ecdysozoa</taxon>
        <taxon>Arthropoda</taxon>
        <taxon>Chelicerata</taxon>
        <taxon>Arachnida</taxon>
        <taxon>Araneae</taxon>
        <taxon>Araneomorphae</taxon>
        <taxon>Entelegynae</taxon>
        <taxon>Araneoidea</taxon>
        <taxon>Araneidae</taxon>
        <taxon>Caerostris</taxon>
    </lineage>
</organism>
<dbReference type="AlphaFoldDB" id="A0AAV4VL89"/>
<evidence type="ECO:0000313" key="1">
    <source>
        <dbReference type="EMBL" id="GIY70704.1"/>
    </source>
</evidence>
<proteinExistence type="predicted"/>
<reference evidence="1 2" key="1">
    <citation type="submission" date="2021-06" db="EMBL/GenBank/DDBJ databases">
        <title>Caerostris darwini draft genome.</title>
        <authorList>
            <person name="Kono N."/>
            <person name="Arakawa K."/>
        </authorList>
    </citation>
    <scope>NUCLEOTIDE SEQUENCE [LARGE SCALE GENOMIC DNA]</scope>
</reference>